<dbReference type="EMBL" id="BFBB01000008">
    <property type="protein sequence ID" value="GBF51743.1"/>
    <property type="molecule type" value="Genomic_DNA"/>
</dbReference>
<dbReference type="GO" id="GO:0043874">
    <property type="term" value="F:acireductone synthase activity"/>
    <property type="evidence" value="ECO:0007669"/>
    <property type="project" value="UniProtKB-EC"/>
</dbReference>
<keyword evidence="4" id="KW-0460">Magnesium</keyword>
<dbReference type="InterPro" id="IPR023943">
    <property type="entry name" value="Enolase-ppase_E1"/>
</dbReference>
<comment type="subunit">
    <text evidence="4">Monomer.</text>
</comment>
<dbReference type="SFLD" id="SFLDS00003">
    <property type="entry name" value="Haloacid_Dehalogenase"/>
    <property type="match status" value="1"/>
</dbReference>
<dbReference type="Proteomes" id="UP000245133">
    <property type="component" value="Unassembled WGS sequence"/>
</dbReference>
<proteinExistence type="inferred from homology"/>
<comment type="catalytic activity">
    <reaction evidence="4">
        <text>5-methylsulfanyl-2,3-dioxopentyl phosphate + H2O = 1,2-dihydroxy-5-(methylsulfanyl)pent-1-en-3-one + phosphate</text>
        <dbReference type="Rhea" id="RHEA:21700"/>
        <dbReference type="ChEBI" id="CHEBI:15377"/>
        <dbReference type="ChEBI" id="CHEBI:43474"/>
        <dbReference type="ChEBI" id="CHEBI:49252"/>
        <dbReference type="ChEBI" id="CHEBI:58828"/>
        <dbReference type="EC" id="3.1.3.77"/>
    </reaction>
</comment>
<dbReference type="EC" id="3.1.3.77" evidence="4"/>
<comment type="cofactor">
    <cofactor evidence="4">
        <name>Mg(2+)</name>
        <dbReference type="ChEBI" id="CHEBI:18420"/>
    </cofactor>
    <text evidence="4">Binds 1 Mg(2+) ion per subunit.</text>
</comment>
<organism evidence="5 6">
    <name type="scientific">Leptospira ryugenii</name>
    <dbReference type="NCBI Taxonomy" id="1917863"/>
    <lineage>
        <taxon>Bacteria</taxon>
        <taxon>Pseudomonadati</taxon>
        <taxon>Spirochaetota</taxon>
        <taxon>Spirochaetia</taxon>
        <taxon>Leptospirales</taxon>
        <taxon>Leptospiraceae</taxon>
        <taxon>Leptospira</taxon>
    </lineage>
</organism>
<keyword evidence="6" id="KW-1185">Reference proteome</keyword>
<dbReference type="Gene3D" id="1.10.720.60">
    <property type="match status" value="1"/>
</dbReference>
<dbReference type="PANTHER" id="PTHR20371">
    <property type="entry name" value="ENOLASE-PHOSPHATASE E1"/>
    <property type="match status" value="1"/>
</dbReference>
<dbReference type="SFLD" id="SFLDF00044">
    <property type="entry name" value="enolase-phosphatase"/>
    <property type="match status" value="1"/>
</dbReference>
<comment type="pathway">
    <text evidence="4">Amino-acid biosynthesis; L-methionine biosynthesis via salvage pathway; L-methionine from S-methyl-5-thio-alpha-D-ribose 1-phosphate: step 4/6.</text>
</comment>
<evidence type="ECO:0000256" key="3">
    <source>
        <dbReference type="ARBA" id="ARBA00023167"/>
    </source>
</evidence>
<keyword evidence="4" id="KW-0479">Metal-binding</keyword>
<name>A0A2P2E4E6_9LEPT</name>
<accession>A0A2P2E4E6</accession>
<comment type="similarity">
    <text evidence="4">Belongs to the HAD-like hydrolase superfamily. MasA/MtnC family.</text>
</comment>
<comment type="function">
    <text evidence="4">Bifunctional enzyme that catalyzes the enolization of 2,3-diketo-5-methylthiopentyl-1-phosphate (DK-MTP-1-P) into the intermediate 2-hydroxy-3-keto-5-methylthiopentenyl-1-phosphate (HK-MTPenyl-1-P), which is then dephosphorylated to form the acireductone 1,2-dihydroxy-3-keto-5-methylthiopentene (DHK-MTPene).</text>
</comment>
<evidence type="ECO:0000256" key="4">
    <source>
        <dbReference type="HAMAP-Rule" id="MF_01681"/>
    </source>
</evidence>
<keyword evidence="1 4" id="KW-0028">Amino-acid biosynthesis</keyword>
<dbReference type="GO" id="GO:0043715">
    <property type="term" value="F:2,3-diketo-5-methylthiopentyl-1-phosphate enolase activity"/>
    <property type="evidence" value="ECO:0007669"/>
    <property type="project" value="UniProtKB-UniRule"/>
</dbReference>
<dbReference type="UniPathway" id="UPA00904">
    <property type="reaction ID" value="UER00876"/>
</dbReference>
<keyword evidence="2 4" id="KW-0378">Hydrolase</keyword>
<evidence type="ECO:0000256" key="1">
    <source>
        <dbReference type="ARBA" id="ARBA00022605"/>
    </source>
</evidence>
<dbReference type="AlphaFoldDB" id="A0A2P2E4E6"/>
<comment type="caution">
    <text evidence="5">The sequence shown here is derived from an EMBL/GenBank/DDBJ whole genome shotgun (WGS) entry which is preliminary data.</text>
</comment>
<dbReference type="OrthoDB" id="9797416at2"/>
<keyword evidence="3 4" id="KW-0486">Methionine biosynthesis</keyword>
<evidence type="ECO:0000313" key="5">
    <source>
        <dbReference type="EMBL" id="GBF51743.1"/>
    </source>
</evidence>
<dbReference type="Pfam" id="PF00702">
    <property type="entry name" value="Hydrolase"/>
    <property type="match status" value="1"/>
</dbReference>
<gene>
    <name evidence="4 5" type="primary">mtnC</name>
    <name evidence="5" type="ORF">LPTSP4_32810</name>
</gene>
<dbReference type="RefSeq" id="WP_108978047.1">
    <property type="nucleotide sequence ID" value="NZ_BFBB01000008.1"/>
</dbReference>
<dbReference type="InterPro" id="IPR006439">
    <property type="entry name" value="HAD-SF_hydro_IA"/>
</dbReference>
<dbReference type="HAMAP" id="MF_01681">
    <property type="entry name" value="Salvage_MtnC"/>
    <property type="match status" value="1"/>
</dbReference>
<dbReference type="InterPro" id="IPR036412">
    <property type="entry name" value="HAD-like_sf"/>
</dbReference>
<dbReference type="SFLD" id="SFLDG01133">
    <property type="entry name" value="C1.5.4:_Enolase-phosphatase_Li"/>
    <property type="match status" value="1"/>
</dbReference>
<dbReference type="CDD" id="cd01629">
    <property type="entry name" value="HAD_EP"/>
    <property type="match status" value="1"/>
</dbReference>
<evidence type="ECO:0000313" key="6">
    <source>
        <dbReference type="Proteomes" id="UP000245133"/>
    </source>
</evidence>
<dbReference type="GO" id="GO:0043716">
    <property type="term" value="F:2-hydroxy-3-keto-5-methylthiopentenyl-1-phosphate phosphatase activity"/>
    <property type="evidence" value="ECO:0007669"/>
    <property type="project" value="UniProtKB-UniRule"/>
</dbReference>
<dbReference type="NCBIfam" id="TIGR01691">
    <property type="entry name" value="enolase-ppase"/>
    <property type="match status" value="1"/>
</dbReference>
<dbReference type="GO" id="GO:0019509">
    <property type="term" value="P:L-methionine salvage from methylthioadenosine"/>
    <property type="evidence" value="ECO:0007669"/>
    <property type="project" value="UniProtKB-UniRule"/>
</dbReference>
<evidence type="ECO:0000256" key="2">
    <source>
        <dbReference type="ARBA" id="ARBA00022801"/>
    </source>
</evidence>
<protein>
    <recommendedName>
        <fullName evidence="4">Enolase-phosphatase E1</fullName>
        <ecNumber evidence="4">3.1.3.77</ecNumber>
    </recommendedName>
    <alternativeName>
        <fullName evidence="4">2,3-diketo-5-methylthio-1-phosphopentane phosphatase</fullName>
    </alternativeName>
</protein>
<dbReference type="SFLD" id="SFLDG01129">
    <property type="entry name" value="C1.5:_HAD__Beta-PGM__Phosphata"/>
    <property type="match status" value="1"/>
</dbReference>
<dbReference type="SUPFAM" id="SSF56784">
    <property type="entry name" value="HAD-like"/>
    <property type="match status" value="1"/>
</dbReference>
<dbReference type="PANTHER" id="PTHR20371:SF1">
    <property type="entry name" value="ENOLASE-PHOSPHATASE E1"/>
    <property type="match status" value="1"/>
</dbReference>
<sequence length="242" mass="27934">MMPNFLLDIEGTTTPISFVHQILFPYSRDRMAEFLANQTLDVLEFTQIKQEFEKDVFLADPEFLKAFPNTISITRNDLPAYLCYLIDRDRKFGPLKRIQGEIWKKGYEAGEIKSQLFEDVPEFLKKAKESKISCYVYSSGSVEAQKLIYQYSTFGDLREYFQGYFDTAMGGKRERQSYQNIAHQIEADPETFIFFTDIVEEAEAASLAGMRAVVLDRPGNTVQKAHSFTVKKDLKTIDDLNF</sequence>
<dbReference type="NCBIfam" id="TIGR01549">
    <property type="entry name" value="HAD-SF-IA-v1"/>
    <property type="match status" value="1"/>
</dbReference>
<reference evidence="5 6" key="1">
    <citation type="submission" date="2018-02" db="EMBL/GenBank/DDBJ databases">
        <title>Novel Leptospira species isolated from soil and water in Japan.</title>
        <authorList>
            <person name="Nakao R."/>
            <person name="Masuzawa T."/>
        </authorList>
    </citation>
    <scope>NUCLEOTIDE SEQUENCE [LARGE SCALE GENOMIC DNA]</scope>
    <source>
        <strain evidence="5 6">YH101</strain>
    </source>
</reference>
<comment type="pathway">
    <text evidence="4">Amino-acid biosynthesis; L-methionine biosynthesis via salvage pathway; L-methionine from S-methyl-5-thio-alpha-D-ribose 1-phosphate: step 3/6.</text>
</comment>
<dbReference type="GO" id="GO:0000287">
    <property type="term" value="F:magnesium ion binding"/>
    <property type="evidence" value="ECO:0007669"/>
    <property type="project" value="UniProtKB-UniRule"/>
</dbReference>
<dbReference type="Gene3D" id="3.40.50.1000">
    <property type="entry name" value="HAD superfamily/HAD-like"/>
    <property type="match status" value="1"/>
</dbReference>
<dbReference type="InterPro" id="IPR023214">
    <property type="entry name" value="HAD_sf"/>
</dbReference>